<evidence type="ECO:0000256" key="1">
    <source>
        <dbReference type="ARBA" id="ARBA00005417"/>
    </source>
</evidence>
<dbReference type="EMBL" id="BA000011">
    <property type="protein sequence ID" value="BAB59292.1"/>
    <property type="molecule type" value="Genomic_DNA"/>
</dbReference>
<sequence>MECIHFEQVSKYYGKKRAIDGLTFRLDCGESMALIGPNGAGKSTTLKILAGILKPDSGSVSISGYDPSTNDARKIVGYLPEDAAPYFTLSVRENLEYIGALRGVQNLNSRMDFLMELLGLGNYRNVKVSALSRGNRQKLAIALVLIHDPKVLLLDEPLNYLDIPSQEAITKYFHSLKATFLVSTHIMSIAERFTSRILIINNGRKVWEGDIQQIKDQSNRSNVSVEDLITRIMGGQLEL</sequence>
<dbReference type="SUPFAM" id="SSF52540">
    <property type="entry name" value="P-loop containing nucleoside triphosphate hydrolases"/>
    <property type="match status" value="1"/>
</dbReference>
<name>Q97CF1_THEVO</name>
<dbReference type="InterPro" id="IPR027417">
    <property type="entry name" value="P-loop_NTPase"/>
</dbReference>
<dbReference type="PANTHER" id="PTHR42711">
    <property type="entry name" value="ABC TRANSPORTER ATP-BINDING PROTEIN"/>
    <property type="match status" value="1"/>
</dbReference>
<dbReference type="CDD" id="cd03230">
    <property type="entry name" value="ABC_DR_subfamily_A"/>
    <property type="match status" value="1"/>
</dbReference>
<dbReference type="STRING" id="273116.gene:9380920"/>
<dbReference type="SMART" id="SM00382">
    <property type="entry name" value="AAA"/>
    <property type="match status" value="1"/>
</dbReference>
<dbReference type="InterPro" id="IPR050763">
    <property type="entry name" value="ABC_transporter_ATP-binding"/>
</dbReference>
<dbReference type="OrthoDB" id="87732at2157"/>
<dbReference type="PhylomeDB" id="Q97CF1"/>
<keyword evidence="3" id="KW-0547">Nucleotide-binding</keyword>
<keyword evidence="2" id="KW-0813">Transport</keyword>
<keyword evidence="4 6" id="KW-0067">ATP-binding</keyword>
<gene>
    <name evidence="6" type="ORF">TVG0159187</name>
</gene>
<dbReference type="KEGG" id="tvo:TVG0159187"/>
<dbReference type="GO" id="GO:0005524">
    <property type="term" value="F:ATP binding"/>
    <property type="evidence" value="ECO:0007669"/>
    <property type="project" value="UniProtKB-KW"/>
</dbReference>
<evidence type="ECO:0000256" key="4">
    <source>
        <dbReference type="ARBA" id="ARBA00022840"/>
    </source>
</evidence>
<dbReference type="Pfam" id="PF00005">
    <property type="entry name" value="ABC_tran"/>
    <property type="match status" value="1"/>
</dbReference>
<proteinExistence type="inferred from homology"/>
<evidence type="ECO:0000256" key="2">
    <source>
        <dbReference type="ARBA" id="ARBA00022448"/>
    </source>
</evidence>
<dbReference type="PROSITE" id="PS50893">
    <property type="entry name" value="ABC_TRANSPORTER_2"/>
    <property type="match status" value="1"/>
</dbReference>
<accession>Q97CF1</accession>
<dbReference type="Proteomes" id="UP000001017">
    <property type="component" value="Chromosome"/>
</dbReference>
<protein>
    <submittedName>
        <fullName evidence="6">ABC transport system ATP-binding protein</fullName>
    </submittedName>
</protein>
<dbReference type="InterPro" id="IPR003439">
    <property type="entry name" value="ABC_transporter-like_ATP-bd"/>
</dbReference>
<dbReference type="Gene3D" id="3.40.50.300">
    <property type="entry name" value="P-loop containing nucleotide triphosphate hydrolases"/>
    <property type="match status" value="1"/>
</dbReference>
<evidence type="ECO:0000313" key="7">
    <source>
        <dbReference type="Proteomes" id="UP000001017"/>
    </source>
</evidence>
<reference evidence="6 7" key="1">
    <citation type="journal article" date="1999" name="Proc. Jpn. Acad.">
        <title>Determination of the complete genomic DNA sequence of Thermoplasma volvanium GSS1.</title>
        <authorList>
            <person name="Kawashima T."/>
            <person name="Yamamoto Y."/>
            <person name="Aramaki H."/>
            <person name="Nunoshiba T."/>
            <person name="Kawamoto T."/>
            <person name="Watanabe K."/>
            <person name="Yamazaki M."/>
            <person name="Kanehori K."/>
            <person name="Amano N."/>
            <person name="Ohya Y."/>
            <person name="Makino K."/>
            <person name="Suzuki M."/>
        </authorList>
    </citation>
    <scope>NUCLEOTIDE SEQUENCE [LARGE SCALE GENOMIC DNA]</scope>
    <source>
        <strain evidence="7">ATCC 51530 / DSM 4299 / JCM 9571 / NBRC 15438 / GSS1</strain>
    </source>
</reference>
<evidence type="ECO:0000256" key="3">
    <source>
        <dbReference type="ARBA" id="ARBA00022741"/>
    </source>
</evidence>
<dbReference type="PaxDb" id="273116-14324364"/>
<dbReference type="InterPro" id="IPR003593">
    <property type="entry name" value="AAA+_ATPase"/>
</dbReference>
<organism evidence="6 7">
    <name type="scientific">Thermoplasma volcanium (strain ATCC 51530 / DSM 4299 / JCM 9571 / NBRC 15438 / GSS1)</name>
    <dbReference type="NCBI Taxonomy" id="273116"/>
    <lineage>
        <taxon>Archaea</taxon>
        <taxon>Methanobacteriati</taxon>
        <taxon>Thermoplasmatota</taxon>
        <taxon>Thermoplasmata</taxon>
        <taxon>Thermoplasmatales</taxon>
        <taxon>Thermoplasmataceae</taxon>
        <taxon>Thermoplasma</taxon>
    </lineage>
</organism>
<evidence type="ECO:0000313" key="6">
    <source>
        <dbReference type="EMBL" id="BAB59292.1"/>
    </source>
</evidence>
<dbReference type="PANTHER" id="PTHR42711:SF5">
    <property type="entry name" value="ABC TRANSPORTER ATP-BINDING PROTEIN NATA"/>
    <property type="match status" value="1"/>
</dbReference>
<dbReference type="GeneID" id="1441635"/>
<dbReference type="AlphaFoldDB" id="Q97CF1"/>
<dbReference type="RefSeq" id="WP_010916405.1">
    <property type="nucleotide sequence ID" value="NC_002689.2"/>
</dbReference>
<keyword evidence="7" id="KW-1185">Reference proteome</keyword>
<feature type="domain" description="ABC transporter" evidence="5">
    <location>
        <begin position="4"/>
        <end position="227"/>
    </location>
</feature>
<dbReference type="GO" id="GO:0016887">
    <property type="term" value="F:ATP hydrolysis activity"/>
    <property type="evidence" value="ECO:0007669"/>
    <property type="project" value="InterPro"/>
</dbReference>
<reference evidence="6 7" key="2">
    <citation type="journal article" date="2000" name="Proc. Natl. Acad. Sci. U.S.A.">
        <title>Archaeal adaptation to higher temperatures revealed by genomic sequence of Thermoplasma volcanium.</title>
        <authorList>
            <person name="Kawashima T."/>
            <person name="Amano N."/>
            <person name="Koike H."/>
            <person name="Makino S."/>
            <person name="Higuchi S."/>
            <person name="Kawashima-Ohya Y."/>
            <person name="Watanabe K."/>
            <person name="Yamazaki M."/>
            <person name="Kanehori K."/>
            <person name="Kawamoto T."/>
            <person name="Nunoshiba T."/>
            <person name="Yamamoto Y."/>
            <person name="Aramaki H."/>
            <person name="Makino K."/>
            <person name="Suzuki M."/>
        </authorList>
    </citation>
    <scope>NUCLEOTIDE SEQUENCE [LARGE SCALE GENOMIC DNA]</scope>
    <source>
        <strain evidence="7">ATCC 51530 / DSM 4299 / JCM 9571 / NBRC 15438 / GSS1</strain>
    </source>
</reference>
<dbReference type="HOGENOM" id="CLU_000604_1_2_2"/>
<comment type="similarity">
    <text evidence="1">Belongs to the ABC transporter superfamily.</text>
</comment>
<dbReference type="eggNOG" id="arCOG00194">
    <property type="taxonomic scope" value="Archaea"/>
</dbReference>
<evidence type="ECO:0000259" key="5">
    <source>
        <dbReference type="PROSITE" id="PS50893"/>
    </source>
</evidence>